<dbReference type="PANTHER" id="PTHR47430:SF3">
    <property type="entry name" value="CYCLIN-D-BINDING MYB-LIKE TRANSCRIPTION FACTOR 1"/>
    <property type="match status" value="1"/>
</dbReference>
<evidence type="ECO:0000256" key="1">
    <source>
        <dbReference type="SAM" id="MobiDB-lite"/>
    </source>
</evidence>
<organism evidence="2 3">
    <name type="scientific">Datura stramonium</name>
    <name type="common">Jimsonweed</name>
    <name type="synonym">Common thornapple</name>
    <dbReference type="NCBI Taxonomy" id="4076"/>
    <lineage>
        <taxon>Eukaryota</taxon>
        <taxon>Viridiplantae</taxon>
        <taxon>Streptophyta</taxon>
        <taxon>Embryophyta</taxon>
        <taxon>Tracheophyta</taxon>
        <taxon>Spermatophyta</taxon>
        <taxon>Magnoliopsida</taxon>
        <taxon>eudicotyledons</taxon>
        <taxon>Gunneridae</taxon>
        <taxon>Pentapetalae</taxon>
        <taxon>asterids</taxon>
        <taxon>lamiids</taxon>
        <taxon>Solanales</taxon>
        <taxon>Solanaceae</taxon>
        <taxon>Solanoideae</taxon>
        <taxon>Datureae</taxon>
        <taxon>Datura</taxon>
    </lineage>
</organism>
<feature type="region of interest" description="Disordered" evidence="1">
    <location>
        <begin position="136"/>
        <end position="180"/>
    </location>
</feature>
<comment type="caution">
    <text evidence="2">The sequence shown here is derived from an EMBL/GenBank/DDBJ whole genome shotgun (WGS) entry which is preliminary data.</text>
</comment>
<feature type="compositionally biased region" description="Basic and acidic residues" evidence="1">
    <location>
        <begin position="139"/>
        <end position="159"/>
    </location>
</feature>
<feature type="region of interest" description="Disordered" evidence="1">
    <location>
        <begin position="51"/>
        <end position="70"/>
    </location>
</feature>
<proteinExistence type="predicted"/>
<feature type="non-terminal residue" evidence="2">
    <location>
        <position position="1"/>
    </location>
</feature>
<keyword evidence="3" id="KW-1185">Reference proteome</keyword>
<name>A0ABS8Y8N2_DATST</name>
<dbReference type="EMBL" id="JACEIK010130096">
    <property type="protein sequence ID" value="MCE5167489.1"/>
    <property type="molecule type" value="Genomic_DNA"/>
</dbReference>
<evidence type="ECO:0000313" key="3">
    <source>
        <dbReference type="Proteomes" id="UP000823775"/>
    </source>
</evidence>
<reference evidence="2 3" key="1">
    <citation type="journal article" date="2021" name="BMC Genomics">
        <title>Datura genome reveals duplications of psychoactive alkaloid biosynthetic genes and high mutation rate following tissue culture.</title>
        <authorList>
            <person name="Rajewski A."/>
            <person name="Carter-House D."/>
            <person name="Stajich J."/>
            <person name="Litt A."/>
        </authorList>
    </citation>
    <scope>NUCLEOTIDE SEQUENCE [LARGE SCALE GENOMIC DNA]</scope>
    <source>
        <strain evidence="2">AR-01</strain>
    </source>
</reference>
<feature type="non-terminal residue" evidence="2">
    <location>
        <position position="216"/>
    </location>
</feature>
<dbReference type="Proteomes" id="UP000823775">
    <property type="component" value="Unassembled WGS sequence"/>
</dbReference>
<sequence length="216" mass="24691">DGQVDIVAGVIQGDVSADEVKRKKRKKDDRKKEDGQVDIVAGVIRGDVSADEVKRKKRKKDKAKKEDGQVDITAGVIQGDVSAIDEVRRKKRKKDKKKKEDGQLDIEDGVIQGNVSAIDEVDDRKIDDVNIRKRKKTKLEHNSKDLTREKTEKRVRFSDHVQLSPPINDPSEEKHENNEDKLLFGKNFTREEDEIVKDAVYRYIEVYSLGDEGLQK</sequence>
<gene>
    <name evidence="2" type="ORF">HAX54_006086</name>
</gene>
<dbReference type="PANTHER" id="PTHR47430">
    <property type="entry name" value="GB|AAC33480.1"/>
    <property type="match status" value="1"/>
</dbReference>
<evidence type="ECO:0000313" key="2">
    <source>
        <dbReference type="EMBL" id="MCE5167489.1"/>
    </source>
</evidence>
<feature type="compositionally biased region" description="Basic and acidic residues" evidence="1">
    <location>
        <begin position="171"/>
        <end position="180"/>
    </location>
</feature>
<protein>
    <submittedName>
        <fullName evidence="2">Uncharacterized protein</fullName>
    </submittedName>
</protein>
<accession>A0ABS8Y8N2</accession>